<evidence type="ECO:0000256" key="1">
    <source>
        <dbReference type="ARBA" id="ARBA00005209"/>
    </source>
</evidence>
<evidence type="ECO:0000259" key="8">
    <source>
        <dbReference type="PROSITE" id="PS51278"/>
    </source>
</evidence>
<comment type="similarity">
    <text evidence="2">In the C-terminal section; belongs to the purine/pyrimidine phosphoribosyltransferase family.</text>
</comment>
<dbReference type="InterPro" id="IPR029057">
    <property type="entry name" value="PRTase-like"/>
</dbReference>
<dbReference type="Gene3D" id="3.40.50.2020">
    <property type="match status" value="1"/>
</dbReference>
<dbReference type="Gene3D" id="3.60.20.10">
    <property type="entry name" value="Glutamine Phosphoribosylpyrophosphate, subunit 1, domain 1"/>
    <property type="match status" value="1"/>
</dbReference>
<comment type="pathway">
    <text evidence="1">Purine metabolism; IMP biosynthesis via de novo pathway; N(1)-(5-phospho-D-ribosyl)glycinamide from 5-phospho-alpha-D-ribose 1-diphosphate: step 1/2.</text>
</comment>
<dbReference type="InterPro" id="IPR029055">
    <property type="entry name" value="Ntn_hydrolases_N"/>
</dbReference>
<keyword evidence="6" id="KW-0658">Purine biosynthesis</keyword>
<dbReference type="SUPFAM" id="SSF56235">
    <property type="entry name" value="N-terminal nucleophile aminohydrolases (Ntn hydrolases)"/>
    <property type="match status" value="1"/>
</dbReference>
<dbReference type="PROSITE" id="PS51278">
    <property type="entry name" value="GATASE_TYPE_2"/>
    <property type="match status" value="1"/>
</dbReference>
<dbReference type="InterPro" id="IPR017932">
    <property type="entry name" value="GATase_2_dom"/>
</dbReference>
<dbReference type="UniPathway" id="UPA00074">
    <property type="reaction ID" value="UER00124"/>
</dbReference>
<evidence type="ECO:0000256" key="3">
    <source>
        <dbReference type="ARBA" id="ARBA00011941"/>
    </source>
</evidence>
<dbReference type="EMBL" id="MN739436">
    <property type="protein sequence ID" value="QHT04702.1"/>
    <property type="molecule type" value="Genomic_DNA"/>
</dbReference>
<proteinExistence type="inferred from homology"/>
<evidence type="ECO:0000256" key="5">
    <source>
        <dbReference type="ARBA" id="ARBA00022679"/>
    </source>
</evidence>
<evidence type="ECO:0000256" key="4">
    <source>
        <dbReference type="ARBA" id="ARBA00022676"/>
    </source>
</evidence>
<feature type="domain" description="Glutamine amidotransferase type-2" evidence="8">
    <location>
        <begin position="2"/>
        <end position="255"/>
    </location>
</feature>
<dbReference type="CDD" id="cd06223">
    <property type="entry name" value="PRTases_typeI"/>
    <property type="match status" value="1"/>
</dbReference>
<dbReference type="GO" id="GO:0009113">
    <property type="term" value="P:purine nucleobase biosynthetic process"/>
    <property type="evidence" value="ECO:0007669"/>
    <property type="project" value="InterPro"/>
</dbReference>
<organism evidence="9">
    <name type="scientific">viral metagenome</name>
    <dbReference type="NCBI Taxonomy" id="1070528"/>
    <lineage>
        <taxon>unclassified sequences</taxon>
        <taxon>metagenomes</taxon>
        <taxon>organismal metagenomes</taxon>
    </lineage>
</organism>
<dbReference type="AlphaFoldDB" id="A0A6C0CKL8"/>
<name>A0A6C0CKL8_9ZZZZ</name>
<reference evidence="9" key="1">
    <citation type="journal article" date="2020" name="Nature">
        <title>Giant virus diversity and host interactions through global metagenomics.</title>
        <authorList>
            <person name="Schulz F."/>
            <person name="Roux S."/>
            <person name="Paez-Espino D."/>
            <person name="Jungbluth S."/>
            <person name="Walsh D.A."/>
            <person name="Denef V.J."/>
            <person name="McMahon K.D."/>
            <person name="Konstantinidis K.T."/>
            <person name="Eloe-Fadrosh E.A."/>
            <person name="Kyrpides N.C."/>
            <person name="Woyke T."/>
        </authorList>
    </citation>
    <scope>NUCLEOTIDE SEQUENCE</scope>
    <source>
        <strain evidence="9">GVMAG-M-3300021343-4</strain>
    </source>
</reference>
<dbReference type="EC" id="2.4.2.14" evidence="3"/>
<evidence type="ECO:0000313" key="9">
    <source>
        <dbReference type="EMBL" id="QHT04702.1"/>
    </source>
</evidence>
<dbReference type="SUPFAM" id="SSF53271">
    <property type="entry name" value="PRTase-like"/>
    <property type="match status" value="1"/>
</dbReference>
<dbReference type="InterPro" id="IPR000836">
    <property type="entry name" value="PRTase_dom"/>
</dbReference>
<dbReference type="PANTHER" id="PTHR11907">
    <property type="entry name" value="AMIDOPHOSPHORIBOSYLTRANSFERASE"/>
    <property type="match status" value="1"/>
</dbReference>
<dbReference type="GO" id="GO:0004044">
    <property type="term" value="F:amidophosphoribosyltransferase activity"/>
    <property type="evidence" value="ECO:0007669"/>
    <property type="project" value="UniProtKB-EC"/>
</dbReference>
<evidence type="ECO:0000256" key="2">
    <source>
        <dbReference type="ARBA" id="ARBA00010138"/>
    </source>
</evidence>
<evidence type="ECO:0000256" key="7">
    <source>
        <dbReference type="ARBA" id="ARBA00022962"/>
    </source>
</evidence>
<sequence length="449" mass="50736">MCGIFGSFSSGVYLQKTLDGLRMIQHRGQEFAGIAYIRQSNSEIKLIKTKGKVNDLPVSPSECAKRTRLTIGHVRYTTSGNKEKFLAHPLKGHLVNGGEFAIAFNGNIPRCHASFAGIDVEFIRDFIQQSTDDIETTLIKLMKTVKGVYCISVLVADAIYLIRDRYGYKPLAIYVDNHTFSSEYLGDYNTREVKPGELIKCGDKKFETVFQYPSDTLKLCLFEYIYFMNPASSFGSIQIEKVRVDYGKTLAKKSAHKDPENAIVIGVPYSGIVTGQSYAKQNGLEYFQGISKKRNIRTFIMPSNEERIDMCKLKYGFDDSIKNRKVILVDDSIVRGNTLKTLIHNLREFGCAEIHIRIASPMITHPCFYGVDMPTVEELIASEKNANRQIEYIREYINADSLVYLDVDECVDPVTFRTSNGSPSGTPKRVCDTCFTGKYNSELNKEIDW</sequence>
<accession>A0A6C0CKL8</accession>
<dbReference type="GO" id="GO:0006189">
    <property type="term" value="P:'de novo' IMP biosynthetic process"/>
    <property type="evidence" value="ECO:0007669"/>
    <property type="project" value="UniProtKB-UniPathway"/>
</dbReference>
<keyword evidence="7" id="KW-0315">Glutamine amidotransferase</keyword>
<keyword evidence="4" id="KW-0328">Glycosyltransferase</keyword>
<dbReference type="InterPro" id="IPR005854">
    <property type="entry name" value="PurF"/>
</dbReference>
<dbReference type="Pfam" id="PF00156">
    <property type="entry name" value="Pribosyltran"/>
    <property type="match status" value="1"/>
</dbReference>
<protein>
    <recommendedName>
        <fullName evidence="3">amidophosphoribosyltransferase</fullName>
        <ecNumber evidence="3">2.4.2.14</ecNumber>
    </recommendedName>
</protein>
<evidence type="ECO:0000256" key="6">
    <source>
        <dbReference type="ARBA" id="ARBA00022755"/>
    </source>
</evidence>
<keyword evidence="5" id="KW-0808">Transferase</keyword>
<dbReference type="PIRSF" id="PIRSF000485">
    <property type="entry name" value="Amd_phspho_trans"/>
    <property type="match status" value="1"/>
</dbReference>